<dbReference type="EC" id="3.1.4.-" evidence="2"/>
<gene>
    <name evidence="2" type="ORF">ACFFH4_20360</name>
</gene>
<dbReference type="InterPro" id="IPR037522">
    <property type="entry name" value="HD_GYP_dom"/>
</dbReference>
<dbReference type="SUPFAM" id="SSF109604">
    <property type="entry name" value="HD-domain/PDEase-like"/>
    <property type="match status" value="1"/>
</dbReference>
<dbReference type="CDD" id="cd00077">
    <property type="entry name" value="HDc"/>
    <property type="match status" value="1"/>
</dbReference>
<dbReference type="SMART" id="SM00471">
    <property type="entry name" value="HDc"/>
    <property type="match status" value="1"/>
</dbReference>
<dbReference type="EMBL" id="JBHLTR010000054">
    <property type="protein sequence ID" value="MFC0561299.1"/>
    <property type="molecule type" value="Genomic_DNA"/>
</dbReference>
<keyword evidence="3" id="KW-1185">Reference proteome</keyword>
<reference evidence="2 3" key="1">
    <citation type="submission" date="2024-09" db="EMBL/GenBank/DDBJ databases">
        <authorList>
            <person name="Sun Q."/>
            <person name="Mori K."/>
        </authorList>
    </citation>
    <scope>NUCLEOTIDE SEQUENCE [LARGE SCALE GENOMIC DNA]</scope>
    <source>
        <strain evidence="2 3">NCAIM B.02301</strain>
    </source>
</reference>
<organism evidence="2 3">
    <name type="scientific">Halalkalibacter alkalisediminis</name>
    <dbReference type="NCBI Taxonomy" id="935616"/>
    <lineage>
        <taxon>Bacteria</taxon>
        <taxon>Bacillati</taxon>
        <taxon>Bacillota</taxon>
        <taxon>Bacilli</taxon>
        <taxon>Bacillales</taxon>
        <taxon>Bacillaceae</taxon>
        <taxon>Halalkalibacter</taxon>
    </lineage>
</organism>
<dbReference type="InterPro" id="IPR003607">
    <property type="entry name" value="HD/PDEase_dom"/>
</dbReference>
<evidence type="ECO:0000313" key="2">
    <source>
        <dbReference type="EMBL" id="MFC0561299.1"/>
    </source>
</evidence>
<dbReference type="Proteomes" id="UP001589833">
    <property type="component" value="Unassembled WGS sequence"/>
</dbReference>
<evidence type="ECO:0000259" key="1">
    <source>
        <dbReference type="PROSITE" id="PS51832"/>
    </source>
</evidence>
<keyword evidence="2" id="KW-0378">Hydrolase</keyword>
<dbReference type="PANTHER" id="PTHR43155">
    <property type="entry name" value="CYCLIC DI-GMP PHOSPHODIESTERASE PA4108-RELATED"/>
    <property type="match status" value="1"/>
</dbReference>
<comment type="caution">
    <text evidence="2">The sequence shown here is derived from an EMBL/GenBank/DDBJ whole genome shotgun (WGS) entry which is preliminary data.</text>
</comment>
<dbReference type="RefSeq" id="WP_273842845.1">
    <property type="nucleotide sequence ID" value="NZ_JAQQWT010000005.1"/>
</dbReference>
<accession>A0ABV6NKJ9</accession>
<sequence length="362" mass="41654">MKVKPAQLQRGCITTKDVEGLTDFPIIKENTVLTDELIDILKLFLVDMVEVESVLANGETFKPLEVIEEIEEIEIENNKEKQNEFLYQYVEAVKQFKKLFQSWQAGRKVEMLEVRTIFIPLFERVMEQPKKLLQLHHYSNKEDYNYHHSVYVGILSAYIGYKMKLNKGDWLQIGFGGVLADLGMTKVSPSILKKKGSLTSVEFEEVKKHPIHSYKMLKGITGVSDLILLAVLQHHERYDGSGYPLGVNSKKIHLFSQIVAISDVYHAMTTERLYRSKRFPYQVLEDITKEQFGKFDVKVVQALLQSLVQISIGDKVRLSSGDDAEIVFIDQQIPTRPMVKLLNSEEIIELNHHPSIFIEEII</sequence>
<dbReference type="PROSITE" id="PS51832">
    <property type="entry name" value="HD_GYP"/>
    <property type="match status" value="1"/>
</dbReference>
<proteinExistence type="predicted"/>
<feature type="domain" description="HD-GYP" evidence="1">
    <location>
        <begin position="123"/>
        <end position="319"/>
    </location>
</feature>
<name>A0ABV6NKJ9_9BACI</name>
<dbReference type="GO" id="GO:0016787">
    <property type="term" value="F:hydrolase activity"/>
    <property type="evidence" value="ECO:0007669"/>
    <property type="project" value="UniProtKB-KW"/>
</dbReference>
<evidence type="ECO:0000313" key="3">
    <source>
        <dbReference type="Proteomes" id="UP001589833"/>
    </source>
</evidence>
<dbReference type="Pfam" id="PF13487">
    <property type="entry name" value="HD_5"/>
    <property type="match status" value="1"/>
</dbReference>
<protein>
    <submittedName>
        <fullName evidence="2">HD-GYP domain-containing protein</fullName>
        <ecNumber evidence="2">3.1.4.-</ecNumber>
    </submittedName>
</protein>
<dbReference type="PANTHER" id="PTHR43155:SF2">
    <property type="entry name" value="CYCLIC DI-GMP PHOSPHODIESTERASE PA4108"/>
    <property type="match status" value="1"/>
</dbReference>
<dbReference type="Gene3D" id="1.10.3210.10">
    <property type="entry name" value="Hypothetical protein af1432"/>
    <property type="match status" value="1"/>
</dbReference>